<name>A0A6S6RU84_9BACT</name>
<dbReference type="AlphaFoldDB" id="A0A6S6RU84"/>
<feature type="transmembrane region" description="Helical" evidence="1">
    <location>
        <begin position="86"/>
        <end position="105"/>
    </location>
</feature>
<organism evidence="2">
    <name type="scientific">uncultured Sulfurovum sp</name>
    <dbReference type="NCBI Taxonomy" id="269237"/>
    <lineage>
        <taxon>Bacteria</taxon>
        <taxon>Pseudomonadati</taxon>
        <taxon>Campylobacterota</taxon>
        <taxon>Epsilonproteobacteria</taxon>
        <taxon>Campylobacterales</taxon>
        <taxon>Sulfurovaceae</taxon>
        <taxon>Sulfurovum</taxon>
        <taxon>environmental samples</taxon>
    </lineage>
</organism>
<gene>
    <name evidence="2" type="ORF">HELGO_WM27959</name>
</gene>
<sequence length="205" mass="24004">MFFFKKDFLLSDSLYKNDTIAQKISWKPLDDNKTPIQGLKLVLVNTHRLEFRISILDKVFYMFIILVGIGILGYSIKVLFVLKFDAFLLSLVVGASFLFAGSHMWKRHSTVLVFDGIKKIYFEDDKNYEFYTTIPFDRIYAIQLLSYTRTGTGSEDTSSRWCDLNLVLDDYSRIYVCSYNKQYKKIENYANKISKLINKPVWNAL</sequence>
<evidence type="ECO:0000313" key="2">
    <source>
        <dbReference type="EMBL" id="CAA6798548.1"/>
    </source>
</evidence>
<keyword evidence="1" id="KW-0472">Membrane</keyword>
<reference evidence="2" key="1">
    <citation type="submission" date="2020-01" db="EMBL/GenBank/DDBJ databases">
        <authorList>
            <person name="Meier V. D."/>
            <person name="Meier V D."/>
        </authorList>
    </citation>
    <scope>NUCLEOTIDE SEQUENCE</scope>
    <source>
        <strain evidence="2">HLG_WM_MAG_03</strain>
    </source>
</reference>
<dbReference type="EMBL" id="CACVAR010000009">
    <property type="protein sequence ID" value="CAA6798548.1"/>
    <property type="molecule type" value="Genomic_DNA"/>
</dbReference>
<protein>
    <submittedName>
        <fullName evidence="2">Uncharacterized protein</fullName>
    </submittedName>
</protein>
<feature type="transmembrane region" description="Helical" evidence="1">
    <location>
        <begin position="59"/>
        <end position="80"/>
    </location>
</feature>
<accession>A0A6S6RU84</accession>
<proteinExistence type="predicted"/>
<keyword evidence="1" id="KW-1133">Transmembrane helix</keyword>
<keyword evidence="1" id="KW-0812">Transmembrane</keyword>
<evidence type="ECO:0000256" key="1">
    <source>
        <dbReference type="SAM" id="Phobius"/>
    </source>
</evidence>